<proteinExistence type="predicted"/>
<reference evidence="2 3" key="1">
    <citation type="submission" date="2015-03" db="EMBL/GenBank/DDBJ databases">
        <title>RNA-seq based gene annotation and comparative genomics of four Zymoseptoria species reveal species-specific pathogenicity related genes and transposable element activity.</title>
        <authorList>
            <person name="Grandaubert J."/>
            <person name="Bhattacharyya A."/>
            <person name="Stukenbrock E.H."/>
        </authorList>
    </citation>
    <scope>NUCLEOTIDE SEQUENCE [LARGE SCALE GENOMIC DNA]</scope>
    <source>
        <strain evidence="2 3">Zb18110</strain>
    </source>
</reference>
<sequence length="172" mass="19311">MSGRTVRQVREVQKEIPKVAKQILTGDFTHTHFFFGLGTRPATVVDPGLWQPAFDERKVLVDRLVKVIYGHPDASDIRIAEDLTAESYPQLARHWNARAFYDLPDKYRLKTKHNHNEATISLHKPAYKEVTATDPLPIVPPNQTEATILESKTTSATDHSSDTLGKAVVGEQ</sequence>
<evidence type="ECO:0000256" key="1">
    <source>
        <dbReference type="SAM" id="MobiDB-lite"/>
    </source>
</evidence>
<protein>
    <submittedName>
        <fullName evidence="2">Uncharacterized protein</fullName>
    </submittedName>
</protein>
<dbReference type="Proteomes" id="UP000033647">
    <property type="component" value="Unassembled WGS sequence"/>
</dbReference>
<dbReference type="EMBL" id="LAFY01000344">
    <property type="protein sequence ID" value="KJX99747.1"/>
    <property type="molecule type" value="Genomic_DNA"/>
</dbReference>
<evidence type="ECO:0000313" key="3">
    <source>
        <dbReference type="Proteomes" id="UP000033647"/>
    </source>
</evidence>
<comment type="caution">
    <text evidence="2">The sequence shown here is derived from an EMBL/GenBank/DDBJ whole genome shotgun (WGS) entry which is preliminary data.</text>
</comment>
<gene>
    <name evidence="2" type="ORF">TI39_contig352g00005</name>
</gene>
<name>A0A0F4GRS5_9PEZI</name>
<organism evidence="2 3">
    <name type="scientific">Zymoseptoria brevis</name>
    <dbReference type="NCBI Taxonomy" id="1047168"/>
    <lineage>
        <taxon>Eukaryota</taxon>
        <taxon>Fungi</taxon>
        <taxon>Dikarya</taxon>
        <taxon>Ascomycota</taxon>
        <taxon>Pezizomycotina</taxon>
        <taxon>Dothideomycetes</taxon>
        <taxon>Dothideomycetidae</taxon>
        <taxon>Mycosphaerellales</taxon>
        <taxon>Mycosphaerellaceae</taxon>
        <taxon>Zymoseptoria</taxon>
    </lineage>
</organism>
<dbReference type="AlphaFoldDB" id="A0A0F4GRS5"/>
<evidence type="ECO:0000313" key="2">
    <source>
        <dbReference type="EMBL" id="KJX99747.1"/>
    </source>
</evidence>
<feature type="region of interest" description="Disordered" evidence="1">
    <location>
        <begin position="151"/>
        <end position="172"/>
    </location>
</feature>
<accession>A0A0F4GRS5</accession>
<keyword evidence="3" id="KW-1185">Reference proteome</keyword>